<dbReference type="EMBL" id="AP029612">
    <property type="protein sequence ID" value="BFG71437.1"/>
    <property type="molecule type" value="Genomic_DNA"/>
</dbReference>
<reference evidence="1" key="1">
    <citation type="submission" date="2024-02" db="EMBL/GenBank/DDBJ databases">
        <title>Sediminibacterium planktonica sp. nov. and Sediminibacterium longus sp. nov., isolated from surface lake and river water.</title>
        <authorList>
            <person name="Watanabe K."/>
            <person name="Takemine S."/>
            <person name="Ishii Y."/>
            <person name="Ogata Y."/>
            <person name="Shindo C."/>
            <person name="Suda W."/>
        </authorList>
    </citation>
    <scope>NUCLEOTIDE SEQUENCE</scope>
    <source>
        <strain evidence="1">KACHI17</strain>
    </source>
</reference>
<dbReference type="AlphaFoldDB" id="A0AAT9GL92"/>
<gene>
    <name evidence="1" type="ORF">KACHI17_23180</name>
</gene>
<organism evidence="1">
    <name type="scientific">Sediminibacterium sp. KACHI17</name>
    <dbReference type="NCBI Taxonomy" id="1751071"/>
    <lineage>
        <taxon>Bacteria</taxon>
        <taxon>Pseudomonadati</taxon>
        <taxon>Bacteroidota</taxon>
        <taxon>Chitinophagia</taxon>
        <taxon>Chitinophagales</taxon>
        <taxon>Chitinophagaceae</taxon>
        <taxon>Sediminibacterium</taxon>
    </lineage>
</organism>
<evidence type="ECO:0000313" key="1">
    <source>
        <dbReference type="EMBL" id="BFG71437.1"/>
    </source>
</evidence>
<dbReference type="PROSITE" id="PS51318">
    <property type="entry name" value="TAT"/>
    <property type="match status" value="1"/>
</dbReference>
<accession>A0AAT9GL92</accession>
<name>A0AAT9GL92_9BACT</name>
<proteinExistence type="predicted"/>
<sequence>MVHRRAFMKSGAMALFAAGFGGVPNFIARAAESGKIIPPYKRNKVLVCIFQRGAMDGLMAVSPFADPNLKTLRPTLYMSPAQTQGSMMDLDGQFALHPSLQSLSSFFSEGRMAIVHGVGSPNNTRSHFDAQDFMESGTPFNKGTTSGWLNRAVGLTGHEATPFSAVSITNALPRSLYGDREALAISNLQDFAIQMQGNPMAGNMAAKSFESLYDQTSNQLLNKTGKESFEAIRILKSTDIKNYQPANGAVYPNSPLGNSLKQIATLIKMDVGMEVAFAESGGWDTHFNQGTLNGAFARNLRDFSDSIAAFWKDMGTYQDDVTVMTMTEFGRTAHQNGTGGTDHGRASCLFVLGNDVAGGKVYHQIKSLAKSDLEDGRDLPVSTDFRAVFSDVALGHLKLKQTKGLFPGWDGKALKIMKG</sequence>
<dbReference type="InterPro" id="IPR010869">
    <property type="entry name" value="DUF1501"/>
</dbReference>
<dbReference type="PANTHER" id="PTHR43737">
    <property type="entry name" value="BLL7424 PROTEIN"/>
    <property type="match status" value="1"/>
</dbReference>
<dbReference type="PANTHER" id="PTHR43737:SF1">
    <property type="entry name" value="DUF1501 DOMAIN-CONTAINING PROTEIN"/>
    <property type="match status" value="1"/>
</dbReference>
<dbReference type="Pfam" id="PF07394">
    <property type="entry name" value="DUF1501"/>
    <property type="match status" value="1"/>
</dbReference>
<dbReference type="InterPro" id="IPR006311">
    <property type="entry name" value="TAT_signal"/>
</dbReference>
<protein>
    <submittedName>
        <fullName evidence="1">DUF1501 domain-containing protein</fullName>
    </submittedName>
</protein>